<proteinExistence type="predicted"/>
<reference evidence="1" key="2">
    <citation type="submission" date="2025-09" db="UniProtKB">
        <authorList>
            <consortium name="Ensembl"/>
        </authorList>
    </citation>
    <scope>IDENTIFICATION</scope>
</reference>
<sequence length="53" mass="5474">MVEGPGCALYGEKLQARVRRGQAVRSARGSALAAAAGVGLETADTSENRRISD</sequence>
<evidence type="ECO:0000313" key="1">
    <source>
        <dbReference type="Ensembl" id="ENSACOP00000020553.1"/>
    </source>
</evidence>
<dbReference type="Ensembl" id="ENSACOT00000021291.1">
    <property type="protein sequence ID" value="ENSACOP00000020553.1"/>
    <property type="gene ID" value="ENSACOG00000014149.1"/>
</dbReference>
<dbReference type="AlphaFoldDB" id="A0A8B9GBB3"/>
<dbReference type="Gene3D" id="3.20.190.10">
    <property type="entry name" value="MutM-like, N-terminal"/>
    <property type="match status" value="1"/>
</dbReference>
<accession>A0A8B9GBB3</accession>
<reference evidence="1" key="1">
    <citation type="submission" date="2025-08" db="UniProtKB">
        <authorList>
            <consortium name="Ensembl"/>
        </authorList>
    </citation>
    <scope>IDENTIFICATION</scope>
</reference>
<protein>
    <submittedName>
        <fullName evidence="1">Uncharacterized protein</fullName>
    </submittedName>
</protein>
<dbReference type="Proteomes" id="UP000694522">
    <property type="component" value="Unplaced"/>
</dbReference>
<dbReference type="InterPro" id="IPR035937">
    <property type="entry name" value="FPG_N"/>
</dbReference>
<keyword evidence="2" id="KW-1185">Reference proteome</keyword>
<evidence type="ECO:0000313" key="2">
    <source>
        <dbReference type="Proteomes" id="UP000694522"/>
    </source>
</evidence>
<organism evidence="1 2">
    <name type="scientific">Amazona collaria</name>
    <name type="common">yellow-billed parrot</name>
    <dbReference type="NCBI Taxonomy" id="241587"/>
    <lineage>
        <taxon>Eukaryota</taxon>
        <taxon>Metazoa</taxon>
        <taxon>Chordata</taxon>
        <taxon>Craniata</taxon>
        <taxon>Vertebrata</taxon>
        <taxon>Euteleostomi</taxon>
        <taxon>Archelosauria</taxon>
        <taxon>Archosauria</taxon>
        <taxon>Dinosauria</taxon>
        <taxon>Saurischia</taxon>
        <taxon>Theropoda</taxon>
        <taxon>Coelurosauria</taxon>
        <taxon>Aves</taxon>
        <taxon>Neognathae</taxon>
        <taxon>Neoaves</taxon>
        <taxon>Telluraves</taxon>
        <taxon>Australaves</taxon>
        <taxon>Psittaciformes</taxon>
        <taxon>Psittacidae</taxon>
        <taxon>Amazona</taxon>
    </lineage>
</organism>
<name>A0A8B9GBB3_9PSIT</name>